<dbReference type="FunFam" id="3.90.1750.10:FF:000067">
    <property type="entry name" value="Uncharacterized protein"/>
    <property type="match status" value="1"/>
</dbReference>
<evidence type="ECO:0000256" key="1">
    <source>
        <dbReference type="ARBA" id="ARBA00022786"/>
    </source>
</evidence>
<dbReference type="SUPFAM" id="SSF57850">
    <property type="entry name" value="RING/U-box"/>
    <property type="match status" value="1"/>
</dbReference>
<dbReference type="Gene3D" id="3.90.1750.10">
    <property type="entry name" value="Hect, E3 ligase catalytic domains"/>
    <property type="match status" value="1"/>
</dbReference>
<protein>
    <recommendedName>
        <fullName evidence="8">B30.2/SPRY domain-containing protein</fullName>
    </recommendedName>
</protein>
<evidence type="ECO:0000313" key="7">
    <source>
        <dbReference type="Proteomes" id="UP000002316"/>
    </source>
</evidence>
<feature type="region of interest" description="Disordered" evidence="3">
    <location>
        <begin position="1310"/>
        <end position="1337"/>
    </location>
</feature>
<feature type="region of interest" description="Disordered" evidence="3">
    <location>
        <begin position="84"/>
        <end position="104"/>
    </location>
</feature>
<dbReference type="InterPro" id="IPR042469">
    <property type="entry name" value="HECTD3"/>
</dbReference>
<accession>D0AAK4</accession>
<dbReference type="Gene3D" id="2.60.120.920">
    <property type="match status" value="2"/>
</dbReference>
<dbReference type="Pfam" id="PF00622">
    <property type="entry name" value="SPRY"/>
    <property type="match status" value="1"/>
</dbReference>
<gene>
    <name evidence="6" type="ORF">TbgDal_XI18250</name>
</gene>
<dbReference type="SUPFAM" id="SSF49899">
    <property type="entry name" value="Concanavalin A-like lectins/glucanases"/>
    <property type="match status" value="1"/>
</dbReference>
<dbReference type="SMART" id="SM00119">
    <property type="entry name" value="HECTc"/>
    <property type="match status" value="1"/>
</dbReference>
<dbReference type="GO" id="GO:0005737">
    <property type="term" value="C:cytoplasm"/>
    <property type="evidence" value="ECO:0007669"/>
    <property type="project" value="TreeGrafter"/>
</dbReference>
<dbReference type="PROSITE" id="PS50188">
    <property type="entry name" value="B302_SPRY"/>
    <property type="match status" value="1"/>
</dbReference>
<dbReference type="GO" id="GO:0004842">
    <property type="term" value="F:ubiquitin-protein transferase activity"/>
    <property type="evidence" value="ECO:0007669"/>
    <property type="project" value="InterPro"/>
</dbReference>
<evidence type="ECO:0000256" key="3">
    <source>
        <dbReference type="SAM" id="MobiDB-lite"/>
    </source>
</evidence>
<dbReference type="KEGG" id="tbg:TbgDal_XI18250"/>
<proteinExistence type="predicted"/>
<dbReference type="InterPro" id="IPR000569">
    <property type="entry name" value="HECT_dom"/>
</dbReference>
<dbReference type="VEuPathDB" id="TriTrypDB:Tbg972.11.18250"/>
<evidence type="ECO:0000259" key="5">
    <source>
        <dbReference type="PROSITE" id="PS50237"/>
    </source>
</evidence>
<feature type="domain" description="B30.2/SPRY" evidence="4">
    <location>
        <begin position="3412"/>
        <end position="3603"/>
    </location>
</feature>
<dbReference type="InterPro" id="IPR013320">
    <property type="entry name" value="ConA-like_dom_sf"/>
</dbReference>
<dbReference type="EMBL" id="FN554974">
    <property type="protein sequence ID" value="CBH18705.1"/>
    <property type="molecule type" value="Genomic_DNA"/>
</dbReference>
<evidence type="ECO:0000313" key="6">
    <source>
        <dbReference type="EMBL" id="CBH18705.1"/>
    </source>
</evidence>
<dbReference type="InterPro" id="IPR001870">
    <property type="entry name" value="B30.2/SPRY"/>
</dbReference>
<dbReference type="SMART" id="SM00449">
    <property type="entry name" value="SPRY"/>
    <property type="match status" value="2"/>
</dbReference>
<evidence type="ECO:0008006" key="8">
    <source>
        <dbReference type="Google" id="ProtNLM"/>
    </source>
</evidence>
<organism evidence="6 7">
    <name type="scientific">Trypanosoma brucei gambiense (strain MHOM/CI/86/DAL972)</name>
    <dbReference type="NCBI Taxonomy" id="679716"/>
    <lineage>
        <taxon>Eukaryota</taxon>
        <taxon>Discoba</taxon>
        <taxon>Euglenozoa</taxon>
        <taxon>Kinetoplastea</taxon>
        <taxon>Metakinetoplastina</taxon>
        <taxon>Trypanosomatida</taxon>
        <taxon>Trypanosomatidae</taxon>
        <taxon>Trypanosoma</taxon>
    </lineage>
</organism>
<dbReference type="GeneID" id="23867046"/>
<dbReference type="CDD" id="cd12885">
    <property type="entry name" value="SPRY_RanBP_like"/>
    <property type="match status" value="1"/>
</dbReference>
<dbReference type="Gene3D" id="3.30.2410.10">
    <property type="entry name" value="Hect, E3 ligase catalytic domain"/>
    <property type="match status" value="1"/>
</dbReference>
<name>D0AAK4_TRYB9</name>
<feature type="active site" description="Glycyl thioester intermediate" evidence="2">
    <location>
        <position position="4096"/>
    </location>
</feature>
<dbReference type="PANTHER" id="PTHR46654:SF1">
    <property type="entry name" value="E3 UBIQUITIN-PROTEIN LIGASE HECTD3"/>
    <property type="match status" value="1"/>
</dbReference>
<reference evidence="7" key="1">
    <citation type="journal article" date="2010" name="PLoS Negl. Trop. Dis.">
        <title>The genome sequence of Trypanosoma brucei gambiense, causative agent of chronic human african trypanosomiasis.</title>
        <authorList>
            <person name="Jackson A.P."/>
            <person name="Sanders M."/>
            <person name="Berry A."/>
            <person name="McQuillan J."/>
            <person name="Aslett M.A."/>
            <person name="Quail M.A."/>
            <person name="Chukualim B."/>
            <person name="Capewell P."/>
            <person name="MacLeod A."/>
            <person name="Melville S.E."/>
            <person name="Gibson W."/>
            <person name="Barry J.D."/>
            <person name="Berriman M."/>
            <person name="Hertz-Fowler C."/>
        </authorList>
    </citation>
    <scope>NUCLEOTIDE SEQUENCE [LARGE SCALE GENOMIC DNA]</scope>
    <source>
        <strain evidence="7">MHOM/CI/86/DAL972</strain>
    </source>
</reference>
<dbReference type="Gene3D" id="3.30.2160.10">
    <property type="entry name" value="Hect, E3 ligase catalytic domain"/>
    <property type="match status" value="1"/>
</dbReference>
<dbReference type="PROSITE" id="PS50237">
    <property type="entry name" value="HECT"/>
    <property type="match status" value="1"/>
</dbReference>
<dbReference type="Pfam" id="PF00632">
    <property type="entry name" value="HECT"/>
    <property type="match status" value="1"/>
</dbReference>
<dbReference type="SUPFAM" id="SSF56204">
    <property type="entry name" value="Hect, E3 ligase catalytic domain"/>
    <property type="match status" value="1"/>
</dbReference>
<evidence type="ECO:0000256" key="2">
    <source>
        <dbReference type="PROSITE-ProRule" id="PRU00104"/>
    </source>
</evidence>
<dbReference type="InterPro" id="IPR044736">
    <property type="entry name" value="Gid1/RanBPM/SPLA_SPRY"/>
</dbReference>
<evidence type="ECO:0000259" key="4">
    <source>
        <dbReference type="PROSITE" id="PS50188"/>
    </source>
</evidence>
<feature type="domain" description="HECT" evidence="5">
    <location>
        <begin position="3804"/>
        <end position="4128"/>
    </location>
</feature>
<dbReference type="InterPro" id="IPR043136">
    <property type="entry name" value="B30.2/SPRY_sf"/>
</dbReference>
<keyword evidence="1 2" id="KW-0833">Ubl conjugation pathway</keyword>
<dbReference type="InterPro" id="IPR003877">
    <property type="entry name" value="SPRY_dom"/>
</dbReference>
<sequence length="4128" mass="454756">MTAIPPSSLSGNYVNINAAMLPMMEACNSGAAKLVSPQKTSCHTHGRGEFLPNRNELHVDCLTLPQLYRIAYLPYMQKQQQKLACGSSLPPTPPDFDGEDPVSPEEARRYLEDLANMYRNPLEDPTPYQLYESLVTSFFESYEPVMKPSKDGSNKDNSLNYQLSLSSLYDEAASSVAPLPLFHAITSGTMVMVHTISAWLLDIKNLTTPDCAMATVKKNRLAVRLVNHSVVSAALDTLKEIVKKDDYSQGKEEALYGFLGFVVLLRGEMKEILEYVEVLEECCAGPASSVVPVTVPHYEELLRVFSPSLSVKSALMSPVDGRHGQEIELSIAVPERSGIRTFCVSPCGQFMAVATLFDIMLLKVDGGRLVARSQNAELVETLWFMQFSSTFSSLILTTRAGRRHVVLNASLEYVDESETDHPAIPTHVADDKLEFLFAPKLPSGRSSSLFLLEKSKIVLDVLENGASSEVDFLVICSHVHSDFSGVLVEIRAHETIFTVSLADGVIRMAQGTCTCFGAIPSDVPWHFVSCKWERGLWTLCVDDTSVELHGVRAASLAVVKIATVTVLDGVGHVSSLAVWGGDECCQHSINRFSTTRAVESTAGMLFCFPLDEGEGIWVKELVTARGFTLLEENFIWDSVVCCPCSPTEPYEHDIFLPQEQFLSARVIVSDYQSLLVFPSSCRGGDEVVAQVLKGCNTITRVYRCSASHAETRYFLSRDESSLYTFKRRLSTFSMTPISTAARREHQLNVSCIALTDAHRGSVAWVCNEILKRVYINGVGIIRIPEEINAARSGDLQYIVTRLRNATPTTKSVKLLALATMGTVYLERFAVEGAKSPLSSVVISLQCCCKKVMGWLPKNLIQDVASSLFNAGGGPLLTVSDRVGVLLNADDIQSADVLYTCMQKDSLLFVLSSVVNDAPSQIISMTASLLRRCELERHDVPCGRKVTHLMWWFSIISVQLLHSHGQGKIVSQLLELYVRHAGKLLQSRGWRDSLQETEVHTGLFPLLISVSVLCPAAVTPDIEKALLALVESAPVVGGADVNTVRFEARQEYDVVPRSDDAPFVLALDYKRAKSVVISWWASTSDVHVVATDTSVADPISFVLSNEYPFFEISGLPLVFFGTGEASFTIASNYDLPVGCSWGTIFRECVFNLFTTVAKHLVVFPRPRAFPLAPLFHHGLNSEALSKHQLYVPGRKGGLGIASDILGARGAGKTLSDKVWQSVQGKVSLSMRPVVSALLALLIHCGMEPHEAEAELESRGFSLEWGNLLQGVEKDATRRSIVDFAGWAVRCIACQSDVLPLQARFVPYPPQEREGEAAVPPCDEVAHGDSMTPDQKEPKEMKGARKLLSQLRDFVEQGGTHDELEDMLVEQTVAALNVARGFHILSTLLSQPAVECEPRTVRKILDVVFSVYEGAKGKHILENFTGSGVDLESRVRVAFYDVLRKCRCILINSLPVYMSSEVATTTLALQGSLTIQLLSIMCHPWDPTDCELFSRASAPEVLNILIRLAESIHMPVCRLPATWRAQTRWKRNSTASSRSCHPVLGGVLAPADQVYDRRLASNGFSVVIPNLSVSLCDRGVLVEKAAGSPPLVLRADEAWSIPPLTPHLTDVPPVLYYEVELSTSCCSFMVCISNCHSCVDRPDESVYFYKDSGLTHIIKLPPFGYGDTVGCGIVRFTRRVFFTLNGTFMSFAGGIKGGEDSLYPTIRMGDKKRVGFTVNFGLRPFRYDLNRLWASPGFADVPTHYSIAFASEVALHYITTHSSTLQCNFNPCMTPFWVQCCDAVCRHLGNVMSFVTQDGAKIRDSSGSYVAADGLSPFAEWSVLRHIDTLRFVVRIVRVRPLPEALEEMLLSTVRVLMSPSLHSVQLATVGLLAELVPHISHVHDTGVVRQLVNMLFVHANARDRERKHIPLSLRWLKCDTRCVTIAHAQLAQMRSGAQRSVVLGNVLPRVGDTSFTVRICRRGYPLGSSLKGGYYVGVAAAHLPFPISTSTAQGWKSLNPPLVWALHDMSPQLQHATNPHVAPNTFQRSFGSVESIRVRVRREKRELEFYRENAFVQTLFVNVPSDIDLVPFVQLYNDDASAFIGSGEMMSPISPVTLLRAAATDVLRSMITLKPFEQCVVDAVCGELNDCVTPFVTLALFGGVADPRLFEICGHDGEVAVVSCRRLMSHCASVSCEGVTFCEHLGNLRPHNSRFMHTALRWEQPGHSLGGLRQCVNALVGALRRLVTPLVTTQALSLTEVRQRERILEEEKELWNRSLFSVRAMHFYRIQRLVRDTTLLEPSRIPCGHTFSSALSNPCFRFPPYFCGSLATVLNDTKGSSAPFIAIAEPSVPFKGQFSLRFQLLRGKVGQILGGGYYVGVCNASFGWRRRDLTLGSPEAWALHDMDVAPWRLPHLCTNAKFRTIAEPNCIIVSGDIVRLDVNRDEGTIHAYRKGVNQEETPLGLIYDEVPEGEELFPFVHLYNTDAVAVILPSRNNEEVTRTTTQLPHFSLSLAEFKKRCDSCPMMKLTTDMNQLKWYKCNECVDYQLCRSCFMLCAHSHHPFTEMGSNLLVSNNTPPSKLDVGMSVVIPAVCAFYLKSEGCCVDERRMHCVAVSSGINALTVWGIAYKHRAVFTVTINTTDGEPLDPVVPTFIGIGEASEVLGVSPVSLRGKLVSGTPGIVALCNDSTLNQAVRFSARSVGGFQNSSTITVEADFQCGEVVIARDWSTLGSCDIASLDVSSSKPNLVGFVLFGQKDITASVLPECGGTIQGVVDDVTDGVVSVSCSGGVKLLRPEHCRVPLVPCTDSPMVGVLVFTFDNGELLQGRVVAVDRDEAVLYVPAGGAVRHVPFSQLLVDPYGVVSEERELNCNLEKCGPTVAEGFAISRFLLILKGLCDNKDLSSVVLPHRTALVDILRHLAAVEISNDVQAKFFSDLQDAVMATESCTYLAELGDKRLDGFVPSSLCNSWFCAVKYNMLVCAIGGVHRGEIFRVVKQNTADVFEGVKIHAPHSRVSLSTLDCIPVKQCAGNVWWTSSSGLPCSLFEHGLRVTCPNNPMKRMTIEGVWEGEISAAGGVRGTISLQLKANCMGEAYVNLPTGSMKYTALGKFRRSSRSLFLLLFTAPLQTVYCVTRLLMRGCHSSFEEVAEEVGSVLASGKRSVGIVIAEGTVDASGLRVSGQWKPREGSASAFVLRSFRCDTVRIPPLSDLAHVEPLPGLRDPTEPLTNTLAGVEKSYKRGVGSALHRLVVLLSRHIYLSFLGAGGDDVQAVVLYHSSPMAEKLFATCTDGALLQRFLCGALRTISEPSTKPWDCVTLSHLVTKYVLLRPEIVVPFPSLLWDSFHAIVSATHRCCRRYRQHLLGCIISLVRCYGEGHDGVLLQLLSMLVRWVDQYALDGSDYSEIPEDVAAGVELVMFLPESLLASTVRHIPLAPLRCLLDLAQAFREGCQLPKAVDISDEHDGMLHAAVVEAVCLFGEFEGGSLVVGKVVSRCAVASRGKYYYEVTLPEKLSVPFVVGWGTKQHSHIPDQPIGSDAYSFGFTGNELLCHDRKEEYKPEKGVSPKCTIGCLLDNDKGVVAWSVDGIRGPFVPIPVGRGDGPLYAFVSAGTNDGMRISLNVNEFHYLPGDYSDLAGRFACVRVRGWGDAASQGKSVLPYMPISFYEQLASYLSDLEEAKPSRVTEISASGVSPFHCEPGVHERGPLLRYPMIMALTDMERMLHTKVIRVAESCMATARRFINLDDDVVVGCLPEAFLMLKCIVRRPFTRRYLVAIPQVEINDMPQGITVHVTELYCDLPRTAEAVLHCSILSQIYKQIGSFKPRMFRQHPLFKVQLHITHSGHSPQDLGGPYRQLWTFLSEEIMTHPDMCYPNTSFNRSPLFHYPEHSQRVGLVPNSSANSAHSLALFNLLGKIMAHCIVAKSPVSLDFSPFLWKYMVGDVLMVKDYYLYVDNAAEKIVGDGDFLLSTAAEEIIPNFSKGLSAAFSNATMTGESQVAHYRRVAESCLLHSLDAQLSAIRTGLWAVLPRRVVRCVSWRELERMVCGEPDITPEVMRQWLEVQLPPRSKGIFWRVMDDFSPCQRSSFPCFGCGQKRPPLAAKIRVLQGTESIDHLPRAQSCTSLVTIPPYDTYKLFKEKLMTAINHAMEMELA</sequence>
<dbReference type="CDD" id="cd11709">
    <property type="entry name" value="SPRY"/>
    <property type="match status" value="1"/>
</dbReference>
<dbReference type="RefSeq" id="XP_011780969.1">
    <property type="nucleotide sequence ID" value="XM_011782667.1"/>
</dbReference>
<dbReference type="InterPro" id="IPR035983">
    <property type="entry name" value="Hect_E3_ubiquitin_ligase"/>
</dbReference>
<dbReference type="PANTHER" id="PTHR46654">
    <property type="entry name" value="E3 UBIQUITIN-PROTEIN LIGASE HECTD3"/>
    <property type="match status" value="1"/>
</dbReference>
<dbReference type="Proteomes" id="UP000002316">
    <property type="component" value="Chromosome 11"/>
</dbReference>
<dbReference type="OrthoDB" id="8068875at2759"/>